<dbReference type="InterPro" id="IPR006297">
    <property type="entry name" value="EF-4"/>
</dbReference>
<dbReference type="InterPro" id="IPR035654">
    <property type="entry name" value="LepA_IV"/>
</dbReference>
<keyword evidence="6 10" id="KW-0648">Protein biosynthesis</keyword>
<name>A0A4V1IYB8_9FUNG</name>
<dbReference type="SUPFAM" id="SSF52540">
    <property type="entry name" value="P-loop containing nucleoside triphosphate hydrolases"/>
    <property type="match status" value="1"/>
</dbReference>
<evidence type="ECO:0000256" key="5">
    <source>
        <dbReference type="ARBA" id="ARBA00022801"/>
    </source>
</evidence>
<dbReference type="GO" id="GO:0005525">
    <property type="term" value="F:GTP binding"/>
    <property type="evidence" value="ECO:0007669"/>
    <property type="project" value="UniProtKB-UniRule"/>
</dbReference>
<dbReference type="FunFam" id="3.30.70.870:FF:000004">
    <property type="entry name" value="Translation factor GUF1, mitochondrial"/>
    <property type="match status" value="1"/>
</dbReference>
<dbReference type="InterPro" id="IPR009000">
    <property type="entry name" value="Transl_B-barrel_sf"/>
</dbReference>
<keyword evidence="9 10" id="KW-0472">Membrane</keyword>
<dbReference type="CDD" id="cd03699">
    <property type="entry name" value="EF4_II"/>
    <property type="match status" value="1"/>
</dbReference>
<dbReference type="InterPro" id="IPR004161">
    <property type="entry name" value="EFTu-like_2"/>
</dbReference>
<dbReference type="Proteomes" id="UP000267251">
    <property type="component" value="Unassembled WGS sequence"/>
</dbReference>
<accession>A0A4V1IYB8</accession>
<feature type="domain" description="Tr-type G" evidence="11">
    <location>
        <begin position="59"/>
        <end position="240"/>
    </location>
</feature>
<evidence type="ECO:0000256" key="2">
    <source>
        <dbReference type="ARBA" id="ARBA00022475"/>
    </source>
</evidence>
<dbReference type="CDD" id="cd03709">
    <property type="entry name" value="lepA_C"/>
    <property type="match status" value="1"/>
</dbReference>
<dbReference type="EMBL" id="KZ987903">
    <property type="protein sequence ID" value="RKP14009.1"/>
    <property type="molecule type" value="Genomic_DNA"/>
</dbReference>
<dbReference type="NCBIfam" id="TIGR00231">
    <property type="entry name" value="small_GTP"/>
    <property type="match status" value="1"/>
</dbReference>
<dbReference type="PROSITE" id="PS00301">
    <property type="entry name" value="G_TR_1"/>
    <property type="match status" value="1"/>
</dbReference>
<dbReference type="InterPro" id="IPR005225">
    <property type="entry name" value="Small_GTP-bd"/>
</dbReference>
<dbReference type="Gene3D" id="3.30.70.870">
    <property type="entry name" value="Elongation Factor G (Translational Gtpase), domain 3"/>
    <property type="match status" value="1"/>
</dbReference>
<dbReference type="CDD" id="cd01890">
    <property type="entry name" value="LepA"/>
    <property type="match status" value="1"/>
</dbReference>
<evidence type="ECO:0000256" key="6">
    <source>
        <dbReference type="ARBA" id="ARBA00022917"/>
    </source>
</evidence>
<dbReference type="PANTHER" id="PTHR43512:SF7">
    <property type="entry name" value="TRANSLATION FACTOR GUF1, MITOCHONDRIAL"/>
    <property type="match status" value="1"/>
</dbReference>
<dbReference type="InterPro" id="IPR038363">
    <property type="entry name" value="LepA_C_sf"/>
</dbReference>
<feature type="binding site" evidence="10">
    <location>
        <begin position="187"/>
        <end position="190"/>
    </location>
    <ligand>
        <name>GTP</name>
        <dbReference type="ChEBI" id="CHEBI:37565"/>
    </ligand>
</feature>
<dbReference type="Pfam" id="PF03144">
    <property type="entry name" value="GTP_EFTU_D2"/>
    <property type="match status" value="1"/>
</dbReference>
<evidence type="ECO:0000256" key="3">
    <source>
        <dbReference type="ARBA" id="ARBA00022741"/>
    </source>
</evidence>
<dbReference type="FunFam" id="3.30.70.2570:FF:000001">
    <property type="entry name" value="Translation factor GUF1, mitochondrial"/>
    <property type="match status" value="1"/>
</dbReference>
<dbReference type="GO" id="GO:0003924">
    <property type="term" value="F:GTPase activity"/>
    <property type="evidence" value="ECO:0007669"/>
    <property type="project" value="UniProtKB-UniRule"/>
</dbReference>
<keyword evidence="3 10" id="KW-0547">Nucleotide-binding</keyword>
<dbReference type="Pfam" id="PF00009">
    <property type="entry name" value="GTP_EFTU"/>
    <property type="match status" value="1"/>
</dbReference>
<feature type="binding site" evidence="10">
    <location>
        <begin position="133"/>
        <end position="137"/>
    </location>
    <ligand>
        <name>GTP</name>
        <dbReference type="ChEBI" id="CHEBI:37565"/>
    </ligand>
</feature>
<dbReference type="GO" id="GO:0005743">
    <property type="term" value="C:mitochondrial inner membrane"/>
    <property type="evidence" value="ECO:0007669"/>
    <property type="project" value="UniProtKB-SubCell"/>
</dbReference>
<keyword evidence="5 10" id="KW-0378">Hydrolase</keyword>
<sequence length="632" mass="70383">MLSSVVRRALEKPYPAQIKLGLAGPLGLTVNSYALRLQSRSYASKPKEAELNPEDFPPERIRNFSIIAHIDHGKSTLADRLLELTDTISSAMKNKQVLDKLKVERERGITVKAQTATMVQEYKGEKYLLNLVDTPGHVDFSYEVSRSLAACQGCLLLVDACRGIQAQTLANFHLAFAQDLVIIPVINKIDLPTAEPERVVKQIESLLEMDSSSILQISAKSGMNCEGIIPSIIENIPCPTGNSKAPLRALVVDSWFDTYVGVISLMSIVDGTVKKGSAIMSANTGKRYEITEVGLMRPHGTPTTALYAGQVGYVVCNMKDAHELMSGDTFFDPQEPVEALPGFQVPKPMVFAGLFPMDTDDFTRLQEAITKLTLNDSSVQVKKETSTALGQGWRIGFLGTLHMDVFRQRLEQEYGAEVIITQPNVLYKERKTELLEPMVLATIVSPSDCLGQLLELCNSRRGEQQDLSYIDDTRVLLRFRMPMAEVVTDFYDELKSRSAGYASFDYEEMGYEHSDLVKMDVLLNSKPVDALAVIMHRSKTRYAGRELAAKLKRVIQRQLFEVAIQTSVNNKVIARETVSALRKNVTAKCYGGDVTRKMKLLNKQKEGKKRMKSIGSVQLSQDAFYTLMSKDK</sequence>
<dbReference type="GO" id="GO:0097177">
    <property type="term" value="F:mitochondrial ribosome binding"/>
    <property type="evidence" value="ECO:0007669"/>
    <property type="project" value="TreeGrafter"/>
</dbReference>
<proteinExistence type="inferred from homology"/>
<dbReference type="GO" id="GO:0005759">
    <property type="term" value="C:mitochondrial matrix"/>
    <property type="evidence" value="ECO:0007669"/>
    <property type="project" value="UniProtKB-UniRule"/>
</dbReference>
<evidence type="ECO:0000259" key="11">
    <source>
        <dbReference type="PROSITE" id="PS51722"/>
    </source>
</evidence>
<dbReference type="PROSITE" id="PS51722">
    <property type="entry name" value="G_TR_2"/>
    <property type="match status" value="1"/>
</dbReference>
<dbReference type="Gene3D" id="2.40.30.10">
    <property type="entry name" value="Translation factors"/>
    <property type="match status" value="1"/>
</dbReference>
<comment type="similarity">
    <text evidence="10">Belongs to the GTP-binding elongation factor family. LepA subfamily.</text>
</comment>
<keyword evidence="13" id="KW-1185">Reference proteome</keyword>
<dbReference type="HAMAP" id="MF_00071">
    <property type="entry name" value="LepA"/>
    <property type="match status" value="1"/>
</dbReference>
<dbReference type="GO" id="GO:0045727">
    <property type="term" value="P:positive regulation of translation"/>
    <property type="evidence" value="ECO:0007669"/>
    <property type="project" value="UniProtKB-UniRule"/>
</dbReference>
<dbReference type="InterPro" id="IPR041095">
    <property type="entry name" value="EFG_II"/>
</dbReference>
<dbReference type="InterPro" id="IPR013842">
    <property type="entry name" value="LepA_CTD"/>
</dbReference>
<dbReference type="CDD" id="cd16260">
    <property type="entry name" value="EF4_III"/>
    <property type="match status" value="1"/>
</dbReference>
<dbReference type="SUPFAM" id="SSF50447">
    <property type="entry name" value="Translation proteins"/>
    <property type="match status" value="1"/>
</dbReference>
<evidence type="ECO:0000256" key="8">
    <source>
        <dbReference type="ARBA" id="ARBA00023134"/>
    </source>
</evidence>
<evidence type="ECO:0000256" key="4">
    <source>
        <dbReference type="ARBA" id="ARBA00022792"/>
    </source>
</evidence>
<dbReference type="FunFam" id="3.40.50.300:FF:000078">
    <property type="entry name" value="Elongation factor 4"/>
    <property type="match status" value="1"/>
</dbReference>
<gene>
    <name evidence="12" type="ORF">BJ684DRAFT_22646</name>
</gene>
<dbReference type="SUPFAM" id="SSF54980">
    <property type="entry name" value="EF-G C-terminal domain-like"/>
    <property type="match status" value="2"/>
</dbReference>
<dbReference type="Pfam" id="PF06421">
    <property type="entry name" value="LepA_C"/>
    <property type="match status" value="1"/>
</dbReference>
<dbReference type="OrthoDB" id="1074at2759"/>
<keyword evidence="2" id="KW-1003">Cell membrane</keyword>
<keyword evidence="8 10" id="KW-0342">GTP-binding</keyword>
<dbReference type="PANTHER" id="PTHR43512">
    <property type="entry name" value="TRANSLATION FACTOR GUF1-RELATED"/>
    <property type="match status" value="1"/>
</dbReference>
<dbReference type="InterPro" id="IPR000640">
    <property type="entry name" value="EFG_V-like"/>
</dbReference>
<evidence type="ECO:0000256" key="1">
    <source>
        <dbReference type="ARBA" id="ARBA00005454"/>
    </source>
</evidence>
<feature type="binding site" evidence="10">
    <location>
        <begin position="68"/>
        <end position="75"/>
    </location>
    <ligand>
        <name>GTP</name>
        <dbReference type="ChEBI" id="CHEBI:37565"/>
    </ligand>
</feature>
<dbReference type="Gene3D" id="3.40.50.300">
    <property type="entry name" value="P-loop containing nucleotide triphosphate hydrolases"/>
    <property type="match status" value="1"/>
</dbReference>
<dbReference type="InterPro" id="IPR027417">
    <property type="entry name" value="P-loop_NTPase"/>
</dbReference>
<comment type="function">
    <text evidence="10">Promotes mitochondrial protein synthesis. May act as a fidelity factor of the translation reaction, by catalyzing a one-codon backward translocation of tRNAs on improperly translocated ribosomes. Binds to mitochondrial ribosomes in a GTP-dependent manner.</text>
</comment>
<keyword evidence="7 10" id="KW-0496">Mitochondrion</keyword>
<comment type="similarity">
    <text evidence="1">Belongs to the TRAFAC class translation factor GTPase superfamily. Classic translation factor GTPase family. LepA subfamily.</text>
</comment>
<comment type="subcellular location">
    <subcellularLocation>
        <location evidence="10">Mitochondrion inner membrane</location>
        <topology evidence="10">Peripheral membrane protein</topology>
        <orientation evidence="10">Matrix side</orientation>
    </subcellularLocation>
</comment>
<dbReference type="FunFam" id="2.40.30.10:FF:000015">
    <property type="entry name" value="Translation factor GUF1, mitochondrial"/>
    <property type="match status" value="1"/>
</dbReference>
<dbReference type="GO" id="GO:0006412">
    <property type="term" value="P:translation"/>
    <property type="evidence" value="ECO:0007669"/>
    <property type="project" value="UniProtKB-KW"/>
</dbReference>
<evidence type="ECO:0000313" key="12">
    <source>
        <dbReference type="EMBL" id="RKP14009.1"/>
    </source>
</evidence>
<keyword evidence="4 10" id="KW-0999">Mitochondrion inner membrane</keyword>
<reference evidence="13" key="1">
    <citation type="journal article" date="2018" name="Nat. Microbiol.">
        <title>Leveraging single-cell genomics to expand the fungal tree of life.</title>
        <authorList>
            <person name="Ahrendt S.R."/>
            <person name="Quandt C.A."/>
            <person name="Ciobanu D."/>
            <person name="Clum A."/>
            <person name="Salamov A."/>
            <person name="Andreopoulos B."/>
            <person name="Cheng J.F."/>
            <person name="Woyke T."/>
            <person name="Pelin A."/>
            <person name="Henrissat B."/>
            <person name="Reynolds N.K."/>
            <person name="Benny G.L."/>
            <person name="Smith M.E."/>
            <person name="James T.Y."/>
            <person name="Grigoriev I.V."/>
        </authorList>
    </citation>
    <scope>NUCLEOTIDE SEQUENCE [LARGE SCALE GENOMIC DNA]</scope>
</reference>
<organism evidence="12 13">
    <name type="scientific">Piptocephalis cylindrospora</name>
    <dbReference type="NCBI Taxonomy" id="1907219"/>
    <lineage>
        <taxon>Eukaryota</taxon>
        <taxon>Fungi</taxon>
        <taxon>Fungi incertae sedis</taxon>
        <taxon>Zoopagomycota</taxon>
        <taxon>Zoopagomycotina</taxon>
        <taxon>Zoopagomycetes</taxon>
        <taxon>Zoopagales</taxon>
        <taxon>Piptocephalidaceae</taxon>
        <taxon>Piptocephalis</taxon>
    </lineage>
</organism>
<dbReference type="NCBIfam" id="TIGR01393">
    <property type="entry name" value="lepA"/>
    <property type="match status" value="1"/>
</dbReference>
<dbReference type="InterPro" id="IPR000795">
    <property type="entry name" value="T_Tr_GTP-bd_dom"/>
</dbReference>
<dbReference type="InterPro" id="IPR031157">
    <property type="entry name" value="G_TR_CS"/>
</dbReference>
<dbReference type="AlphaFoldDB" id="A0A4V1IYB8"/>
<dbReference type="InterPro" id="IPR035647">
    <property type="entry name" value="EFG_III/V"/>
</dbReference>
<dbReference type="Pfam" id="PF14492">
    <property type="entry name" value="EFG_III"/>
    <property type="match status" value="1"/>
</dbReference>
<dbReference type="FunFam" id="3.30.70.240:FF:000007">
    <property type="entry name" value="Translation factor GUF1, mitochondrial"/>
    <property type="match status" value="1"/>
</dbReference>
<comment type="catalytic activity">
    <reaction evidence="10">
        <text>GTP + H2O = GDP + phosphate + H(+)</text>
        <dbReference type="Rhea" id="RHEA:19669"/>
        <dbReference type="ChEBI" id="CHEBI:15377"/>
        <dbReference type="ChEBI" id="CHEBI:15378"/>
        <dbReference type="ChEBI" id="CHEBI:37565"/>
        <dbReference type="ChEBI" id="CHEBI:43474"/>
        <dbReference type="ChEBI" id="CHEBI:58189"/>
        <dbReference type="EC" id="3.6.5.n1"/>
    </reaction>
</comment>
<dbReference type="Gene3D" id="3.30.70.240">
    <property type="match status" value="1"/>
</dbReference>
<dbReference type="Pfam" id="PF00679">
    <property type="entry name" value="EFG_C"/>
    <property type="match status" value="1"/>
</dbReference>
<evidence type="ECO:0000256" key="10">
    <source>
        <dbReference type="HAMAP-Rule" id="MF_03137"/>
    </source>
</evidence>
<evidence type="ECO:0000313" key="13">
    <source>
        <dbReference type="Proteomes" id="UP000267251"/>
    </source>
</evidence>
<evidence type="ECO:0000256" key="7">
    <source>
        <dbReference type="ARBA" id="ARBA00023128"/>
    </source>
</evidence>
<evidence type="ECO:0000256" key="9">
    <source>
        <dbReference type="ARBA" id="ARBA00023136"/>
    </source>
</evidence>
<dbReference type="PRINTS" id="PR00315">
    <property type="entry name" value="ELONGATNFCT"/>
</dbReference>
<dbReference type="Gene3D" id="3.30.70.2570">
    <property type="entry name" value="Elongation factor 4, C-terminal domain"/>
    <property type="match status" value="1"/>
</dbReference>
<protein>
    <submittedName>
        <fullName evidence="12">P-loop containing nucleoside triphosphate hydrolase protein</fullName>
    </submittedName>
</protein>